<keyword evidence="7 15" id="KW-1133">Transmembrane helix</keyword>
<evidence type="ECO:0000256" key="4">
    <source>
        <dbReference type="ARBA" id="ARBA00022496"/>
    </source>
</evidence>
<evidence type="ECO:0000256" key="11">
    <source>
        <dbReference type="ARBA" id="ARBA00023136"/>
    </source>
</evidence>
<dbReference type="Gene3D" id="3.40.50.300">
    <property type="entry name" value="P-loop containing nucleotide triphosphate hydrolases"/>
    <property type="match status" value="1"/>
</dbReference>
<feature type="binding site" evidence="14">
    <location>
        <position position="31"/>
    </location>
    <ligand>
        <name>Mg(2+)</name>
        <dbReference type="ChEBI" id="CHEBI:18420"/>
        <label>2</label>
    </ligand>
</feature>
<feature type="binding site" evidence="14">
    <location>
        <position position="28"/>
    </location>
    <ligand>
        <name>Mg(2+)</name>
        <dbReference type="ChEBI" id="CHEBI:18420"/>
        <label>2</label>
    </ligand>
</feature>
<dbReference type="Proteomes" id="UP000076023">
    <property type="component" value="Unassembled WGS sequence"/>
</dbReference>
<dbReference type="CDD" id="cd01879">
    <property type="entry name" value="FeoB"/>
    <property type="match status" value="1"/>
</dbReference>
<proteinExistence type="inferred from homology"/>
<feature type="transmembrane region" description="Helical" evidence="15">
    <location>
        <begin position="643"/>
        <end position="669"/>
    </location>
</feature>
<dbReference type="GO" id="GO:0015093">
    <property type="term" value="F:ferrous iron transmembrane transporter activity"/>
    <property type="evidence" value="ECO:0007669"/>
    <property type="project" value="UniProtKB-UniRule"/>
</dbReference>
<dbReference type="InParanoid" id="A0A146GA85"/>
<dbReference type="EMBL" id="BDCO01000002">
    <property type="protein sequence ID" value="GAT33496.1"/>
    <property type="molecule type" value="Genomic_DNA"/>
</dbReference>
<evidence type="ECO:0000313" key="17">
    <source>
        <dbReference type="EMBL" id="GAT33496.1"/>
    </source>
</evidence>
<keyword evidence="3" id="KW-1003">Cell membrane</keyword>
<keyword evidence="8 15" id="KW-0408">Iron</keyword>
<comment type="similarity">
    <text evidence="15">Belongs to the TRAFAC class TrmE-Era-EngA-EngB-Septin-like GTPase superfamily. FeoB GTPase (TC 9.A.8) family.</text>
</comment>
<dbReference type="PANTHER" id="PTHR43185:SF1">
    <property type="entry name" value="FE(2+) TRANSPORTER FEOB"/>
    <property type="match status" value="1"/>
</dbReference>
<dbReference type="RefSeq" id="WP_075079223.1">
    <property type="nucleotide sequence ID" value="NZ_BDCO01000002.1"/>
</dbReference>
<feature type="transmembrane region" description="Helical" evidence="15">
    <location>
        <begin position="676"/>
        <end position="696"/>
    </location>
</feature>
<evidence type="ECO:0000256" key="9">
    <source>
        <dbReference type="ARBA" id="ARBA00023065"/>
    </source>
</evidence>
<feature type="transmembrane region" description="Helical" evidence="15">
    <location>
        <begin position="522"/>
        <end position="543"/>
    </location>
</feature>
<feature type="binding site" evidence="13">
    <location>
        <begin position="126"/>
        <end position="129"/>
    </location>
    <ligand>
        <name>GTP</name>
        <dbReference type="ChEBI" id="CHEBI:37565"/>
        <label>1</label>
    </ligand>
</feature>
<dbReference type="NCBIfam" id="TIGR00437">
    <property type="entry name" value="feoB"/>
    <property type="match status" value="1"/>
</dbReference>
<evidence type="ECO:0000256" key="8">
    <source>
        <dbReference type="ARBA" id="ARBA00023004"/>
    </source>
</evidence>
<dbReference type="PROSITE" id="PS51711">
    <property type="entry name" value="G_FEOB"/>
    <property type="match status" value="1"/>
</dbReference>
<evidence type="ECO:0000259" key="16">
    <source>
        <dbReference type="PROSITE" id="PS51711"/>
    </source>
</evidence>
<evidence type="ECO:0000256" key="1">
    <source>
        <dbReference type="ARBA" id="ARBA00004651"/>
    </source>
</evidence>
<reference evidence="18" key="1">
    <citation type="journal article" date="2017" name="Genome Announc.">
        <title>Draft Genome Sequence of Terrimicrobium sacchariphilum NM-5T, a Facultative Anaerobic Soil Bacterium of the Class Spartobacteria.</title>
        <authorList>
            <person name="Qiu Y.L."/>
            <person name="Tourlousse D.M."/>
            <person name="Matsuura N."/>
            <person name="Ohashi A."/>
            <person name="Sekiguchi Y."/>
        </authorList>
    </citation>
    <scope>NUCLEOTIDE SEQUENCE [LARGE SCALE GENOMIC DNA]</scope>
    <source>
        <strain evidence="18">NM-5</strain>
    </source>
</reference>
<comment type="subcellular location">
    <subcellularLocation>
        <location evidence="15">Cell inner membrane</location>
        <topology evidence="15">Multi-pass membrane protein</topology>
    </subcellularLocation>
    <subcellularLocation>
        <location evidence="1">Cell membrane</location>
        <topology evidence="1">Multi-pass membrane protein</topology>
    </subcellularLocation>
</comment>
<dbReference type="GO" id="GO:0046872">
    <property type="term" value="F:metal ion binding"/>
    <property type="evidence" value="ECO:0007669"/>
    <property type="project" value="UniProtKB-KW"/>
</dbReference>
<keyword evidence="2 15" id="KW-0813">Transport</keyword>
<sequence length="703" mass="76885">MGNRRATTGIATIALIGNPNTGKSTLFNRLTGSRQRIGNYPGVTVAKKSGRMVLDGREINVLDLPGSYSLAASSPDERISSDVLSGRGEDVPDLTICVVDSRQLARSLQLACQIADLGVPLIIALNFMDEVVASGQSVNAALLSQRLGVPVIPISARKGQGLDGLYRAIGECLQTPVFLRTPQWPQCVKSATEVLRNQLITNIHLSDAELRRILFDHRSSYLDLVGCPESERKPIVEKGRTPIRDAGFDPYSIEMVVFQKLISELLEGVTRADNHAQIQMTGRIDSILTHRFFGLLIFAGLMFMVFEAIYTLAGPAMDLIDTLFSWLGEVVGNFLAPVPVFQSLVCDGIIAGAGGVVVFLPQIFLLFFFVSLLEDTGYMARAAFLMDKLFGWCGLNGKSFVPLLSSYACAVPGIFATRTIENPRARLVTVLVAPLMSCSARLPVYLLLIGAFIEPVWGVWAASLTLFAIQMLGLFVALPLAWVVNRFIFKTPSQPFIMEMPPYRFPVPKDVLWRMWMGGKEFLQRAGTIIVVISVIIWALLYFPHKQGAHDQSADPVVQAEQIEQSFLGRAGHALQPIFAPAGFDWKITVGVLASFPAREVIVSTLGIIYRLGGDVEDSDGALADALRAERWPDGPHKGQPVFTLPVALAIMVFFAFCMQCSSTLVVIAREVGARYAVLTFVYMTTLAWVAAVAVYQTTSLFL</sequence>
<feature type="binding site" evidence="13">
    <location>
        <begin position="63"/>
        <end position="66"/>
    </location>
    <ligand>
        <name>GTP</name>
        <dbReference type="ChEBI" id="CHEBI:37565"/>
        <label>1</label>
    </ligand>
</feature>
<name>A0A146GA85_TERSA</name>
<evidence type="ECO:0000256" key="12">
    <source>
        <dbReference type="NCBIfam" id="TIGR00437"/>
    </source>
</evidence>
<dbReference type="Pfam" id="PF07670">
    <property type="entry name" value="Gate"/>
    <property type="match status" value="2"/>
</dbReference>
<dbReference type="FunCoup" id="A0A146GA85">
    <property type="interactions" value="170"/>
</dbReference>
<dbReference type="SUPFAM" id="SSF52540">
    <property type="entry name" value="P-loop containing nucleoside triphosphate hydrolases"/>
    <property type="match status" value="1"/>
</dbReference>
<dbReference type="STRING" id="690879.TSACC_21913"/>
<evidence type="ECO:0000256" key="7">
    <source>
        <dbReference type="ARBA" id="ARBA00022989"/>
    </source>
</evidence>
<feature type="transmembrane region" description="Helical" evidence="15">
    <location>
        <begin position="292"/>
        <end position="311"/>
    </location>
</feature>
<feature type="transmembrane region" description="Helical" evidence="15">
    <location>
        <begin position="459"/>
        <end position="484"/>
    </location>
</feature>
<dbReference type="InterPro" id="IPR003373">
    <property type="entry name" value="Fe2_transport_prot-B"/>
</dbReference>
<dbReference type="Pfam" id="PF07664">
    <property type="entry name" value="FeoB_C"/>
    <property type="match status" value="1"/>
</dbReference>
<keyword evidence="14" id="KW-0460">Magnesium</keyword>
<evidence type="ECO:0000256" key="15">
    <source>
        <dbReference type="RuleBase" id="RU362098"/>
    </source>
</evidence>
<feature type="binding site" evidence="13">
    <location>
        <begin position="17"/>
        <end position="24"/>
    </location>
    <ligand>
        <name>GTP</name>
        <dbReference type="ChEBI" id="CHEBI:37565"/>
        <label>1</label>
    </ligand>
</feature>
<feature type="binding site" evidence="14">
    <location>
        <position position="32"/>
    </location>
    <ligand>
        <name>Mg(2+)</name>
        <dbReference type="ChEBI" id="CHEBI:18420"/>
        <label>2</label>
    </ligand>
</feature>
<feature type="domain" description="FeoB-type G" evidence="16">
    <location>
        <begin position="10"/>
        <end position="175"/>
    </location>
</feature>
<evidence type="ECO:0000256" key="14">
    <source>
        <dbReference type="PIRSR" id="PIRSR603373-2"/>
    </source>
</evidence>
<dbReference type="InterPro" id="IPR050860">
    <property type="entry name" value="FeoB_GTPase"/>
</dbReference>
<dbReference type="InterPro" id="IPR011642">
    <property type="entry name" value="Gate_dom"/>
</dbReference>
<keyword evidence="6 13" id="KW-0547">Nucleotide-binding</keyword>
<dbReference type="InterPro" id="IPR030389">
    <property type="entry name" value="G_FEOB_dom"/>
</dbReference>
<protein>
    <recommendedName>
        <fullName evidence="12 15">Ferrous iron transport protein B</fullName>
    </recommendedName>
</protein>
<evidence type="ECO:0000313" key="18">
    <source>
        <dbReference type="Proteomes" id="UP000076023"/>
    </source>
</evidence>
<dbReference type="GO" id="GO:0005525">
    <property type="term" value="F:GTP binding"/>
    <property type="evidence" value="ECO:0007669"/>
    <property type="project" value="UniProtKB-KW"/>
</dbReference>
<accession>A0A146GA85</accession>
<keyword evidence="18" id="KW-1185">Reference proteome</keyword>
<dbReference type="InterPro" id="IPR006073">
    <property type="entry name" value="GTP-bd"/>
</dbReference>
<comment type="function">
    <text evidence="15">Probable transporter of a GTP-driven Fe(2+) uptake system.</text>
</comment>
<keyword evidence="9" id="KW-0406">Ion transport</keyword>
<dbReference type="OrthoDB" id="9809127at2"/>
<keyword evidence="14" id="KW-0479">Metal-binding</keyword>
<dbReference type="InterPro" id="IPR027417">
    <property type="entry name" value="P-loop_NTPase"/>
</dbReference>
<gene>
    <name evidence="17" type="ORF">TSACC_21913</name>
</gene>
<dbReference type="PANTHER" id="PTHR43185">
    <property type="entry name" value="FERROUS IRON TRANSPORT PROTEIN B"/>
    <property type="match status" value="1"/>
</dbReference>
<feature type="transmembrane region" description="Helical" evidence="15">
    <location>
        <begin position="348"/>
        <end position="369"/>
    </location>
</feature>
<keyword evidence="5 15" id="KW-0812">Transmembrane</keyword>
<feature type="transmembrane region" description="Helical" evidence="15">
    <location>
        <begin position="427"/>
        <end position="453"/>
    </location>
</feature>
<dbReference type="AlphaFoldDB" id="A0A146GA85"/>
<dbReference type="PRINTS" id="PR00326">
    <property type="entry name" value="GTP1OBG"/>
</dbReference>
<dbReference type="Pfam" id="PF02421">
    <property type="entry name" value="FeoB_N"/>
    <property type="match status" value="1"/>
</dbReference>
<dbReference type="NCBIfam" id="TIGR00231">
    <property type="entry name" value="small_GTP"/>
    <property type="match status" value="1"/>
</dbReference>
<evidence type="ECO:0000256" key="10">
    <source>
        <dbReference type="ARBA" id="ARBA00023134"/>
    </source>
</evidence>
<organism evidence="17 18">
    <name type="scientific">Terrimicrobium sacchariphilum</name>
    <dbReference type="NCBI Taxonomy" id="690879"/>
    <lineage>
        <taxon>Bacteria</taxon>
        <taxon>Pseudomonadati</taxon>
        <taxon>Verrucomicrobiota</taxon>
        <taxon>Terrimicrobiia</taxon>
        <taxon>Terrimicrobiales</taxon>
        <taxon>Terrimicrobiaceae</taxon>
        <taxon>Terrimicrobium</taxon>
    </lineage>
</organism>
<evidence type="ECO:0000256" key="5">
    <source>
        <dbReference type="ARBA" id="ARBA00022692"/>
    </source>
</evidence>
<keyword evidence="10 13" id="KW-0342">GTP-binding</keyword>
<evidence type="ECO:0000256" key="3">
    <source>
        <dbReference type="ARBA" id="ARBA00022475"/>
    </source>
</evidence>
<evidence type="ECO:0000256" key="6">
    <source>
        <dbReference type="ARBA" id="ARBA00022741"/>
    </source>
</evidence>
<evidence type="ECO:0000256" key="13">
    <source>
        <dbReference type="PIRSR" id="PIRSR603373-1"/>
    </source>
</evidence>
<dbReference type="GO" id="GO:0005886">
    <property type="term" value="C:plasma membrane"/>
    <property type="evidence" value="ECO:0007669"/>
    <property type="project" value="UniProtKB-SubCell"/>
</dbReference>
<dbReference type="InterPro" id="IPR011640">
    <property type="entry name" value="Fe2_transport_prot_B_C"/>
</dbReference>
<comment type="caution">
    <text evidence="15">Lacks conserved residue(s) required for the propagation of feature annotation.</text>
</comment>
<keyword evidence="4 15" id="KW-0410">Iron transport</keyword>
<comment type="caution">
    <text evidence="17">The sequence shown here is derived from an EMBL/GenBank/DDBJ whole genome shotgun (WGS) entry which is preliminary data.</text>
</comment>
<keyword evidence="11 15" id="KW-0472">Membrane</keyword>
<evidence type="ECO:0000256" key="2">
    <source>
        <dbReference type="ARBA" id="ARBA00022448"/>
    </source>
</evidence>
<dbReference type="InterPro" id="IPR005225">
    <property type="entry name" value="Small_GTP-bd"/>
</dbReference>